<evidence type="ECO:0008006" key="6">
    <source>
        <dbReference type="Google" id="ProtNLM"/>
    </source>
</evidence>
<feature type="chain" id="PRO_5012169165" description="Mid2 domain-containing protein" evidence="3">
    <location>
        <begin position="23"/>
        <end position="140"/>
    </location>
</feature>
<comment type="caution">
    <text evidence="4">The sequence shown here is derived from an EMBL/GenBank/DDBJ whole genome shotgun (WGS) entry which is preliminary data.</text>
</comment>
<name>A0A1Y1X9H4_9FUNG</name>
<protein>
    <recommendedName>
        <fullName evidence="6">Mid2 domain-containing protein</fullName>
    </recommendedName>
</protein>
<keyword evidence="2" id="KW-0812">Transmembrane</keyword>
<evidence type="ECO:0000256" key="2">
    <source>
        <dbReference type="SAM" id="Phobius"/>
    </source>
</evidence>
<feature type="signal peptide" evidence="3">
    <location>
        <begin position="1"/>
        <end position="22"/>
    </location>
</feature>
<dbReference type="PROSITE" id="PS51257">
    <property type="entry name" value="PROKAR_LIPOPROTEIN"/>
    <property type="match status" value="1"/>
</dbReference>
<evidence type="ECO:0000256" key="1">
    <source>
        <dbReference type="SAM" id="MobiDB-lite"/>
    </source>
</evidence>
<dbReference type="EMBL" id="MCFE01000672">
    <property type="protein sequence ID" value="ORX82397.1"/>
    <property type="molecule type" value="Genomic_DNA"/>
</dbReference>
<keyword evidence="3" id="KW-0732">Signal</keyword>
<gene>
    <name evidence="4" type="ORF">K493DRAFT_342191</name>
</gene>
<dbReference type="OrthoDB" id="3261505at2759"/>
<evidence type="ECO:0000313" key="5">
    <source>
        <dbReference type="Proteomes" id="UP000193498"/>
    </source>
</evidence>
<sequence length="140" mass="15273">MKPTNLLTSLILLLVGCLEVFGQSTRTSTNFVTATLTGSTITSIITRTDYPTNTPIPPTNNDNKDSDSSSGGGNKTIIAAGASVGAAVVLSAIGIFIFRRWKLRPTAKFENKLQADQHYQPRQHASNRDDTVFLRELNEY</sequence>
<evidence type="ECO:0000256" key="3">
    <source>
        <dbReference type="SAM" id="SignalP"/>
    </source>
</evidence>
<dbReference type="InParanoid" id="A0A1Y1X9H4"/>
<evidence type="ECO:0000313" key="4">
    <source>
        <dbReference type="EMBL" id="ORX82397.1"/>
    </source>
</evidence>
<feature type="region of interest" description="Disordered" evidence="1">
    <location>
        <begin position="48"/>
        <end position="72"/>
    </location>
</feature>
<dbReference type="AlphaFoldDB" id="A0A1Y1X9H4"/>
<accession>A0A1Y1X9H4</accession>
<reference evidence="4 5" key="1">
    <citation type="submission" date="2016-07" db="EMBL/GenBank/DDBJ databases">
        <title>Pervasive Adenine N6-methylation of Active Genes in Fungi.</title>
        <authorList>
            <consortium name="DOE Joint Genome Institute"/>
            <person name="Mondo S.J."/>
            <person name="Dannebaum R.O."/>
            <person name="Kuo R.C."/>
            <person name="Labutti K."/>
            <person name="Haridas S."/>
            <person name="Kuo A."/>
            <person name="Salamov A."/>
            <person name="Ahrendt S.R."/>
            <person name="Lipzen A."/>
            <person name="Sullivan W."/>
            <person name="Andreopoulos W.B."/>
            <person name="Clum A."/>
            <person name="Lindquist E."/>
            <person name="Daum C."/>
            <person name="Ramamoorthy G.K."/>
            <person name="Gryganskyi A."/>
            <person name="Culley D."/>
            <person name="Magnuson J.K."/>
            <person name="James T.Y."/>
            <person name="O'Malley M.A."/>
            <person name="Stajich J.E."/>
            <person name="Spatafora J.W."/>
            <person name="Visel A."/>
            <person name="Grigoriev I.V."/>
        </authorList>
    </citation>
    <scope>NUCLEOTIDE SEQUENCE [LARGE SCALE GENOMIC DNA]</scope>
    <source>
        <strain evidence="4 5">CBS 931.73</strain>
    </source>
</reference>
<keyword evidence="5" id="KW-1185">Reference proteome</keyword>
<proteinExistence type="predicted"/>
<organism evidence="4 5">
    <name type="scientific">Basidiobolus meristosporus CBS 931.73</name>
    <dbReference type="NCBI Taxonomy" id="1314790"/>
    <lineage>
        <taxon>Eukaryota</taxon>
        <taxon>Fungi</taxon>
        <taxon>Fungi incertae sedis</taxon>
        <taxon>Zoopagomycota</taxon>
        <taxon>Entomophthoromycotina</taxon>
        <taxon>Basidiobolomycetes</taxon>
        <taxon>Basidiobolales</taxon>
        <taxon>Basidiobolaceae</taxon>
        <taxon>Basidiobolus</taxon>
    </lineage>
</organism>
<dbReference type="Proteomes" id="UP000193498">
    <property type="component" value="Unassembled WGS sequence"/>
</dbReference>
<feature type="transmembrane region" description="Helical" evidence="2">
    <location>
        <begin position="77"/>
        <end position="98"/>
    </location>
</feature>
<keyword evidence="2" id="KW-1133">Transmembrane helix</keyword>
<keyword evidence="2" id="KW-0472">Membrane</keyword>